<comment type="caution">
    <text evidence="1">The sequence shown here is derived from an EMBL/GenBank/DDBJ whole genome shotgun (WGS) entry which is preliminary data.</text>
</comment>
<dbReference type="AlphaFoldDB" id="A0AA40GC87"/>
<gene>
    <name evidence="1" type="ORF">K0M31_007717</name>
</gene>
<keyword evidence="2" id="KW-1185">Reference proteome</keyword>
<reference evidence="1" key="1">
    <citation type="submission" date="2021-10" db="EMBL/GenBank/DDBJ databases">
        <title>Melipona bicolor Genome sequencing and assembly.</title>
        <authorList>
            <person name="Araujo N.S."/>
            <person name="Arias M.C."/>
        </authorList>
    </citation>
    <scope>NUCLEOTIDE SEQUENCE</scope>
    <source>
        <strain evidence="1">USP_2M_L1-L4_2017</strain>
        <tissue evidence="1">Whole body</tissue>
    </source>
</reference>
<dbReference type="EMBL" id="JAHYIQ010000002">
    <property type="protein sequence ID" value="KAK1134951.1"/>
    <property type="molecule type" value="Genomic_DNA"/>
</dbReference>
<dbReference type="Proteomes" id="UP001177670">
    <property type="component" value="Unassembled WGS sequence"/>
</dbReference>
<sequence>MKFRTLARSDSVYSIRFPRNSEEEDRSNHRYRTRRGIVNGIQVEKEKIETVPTDDDGTRVRVAKRNGRGCFIRVMLIEHAEGPGVLWFARKNNRPSRSLWRHYPVRLESIFSTCCGNDCTPLLTGVPRPPLCRPPGQRPTPTPDRRLPLRYLSLIRLTTDGTQVPQTHARVRK</sequence>
<name>A0AA40GC87_9HYME</name>
<evidence type="ECO:0000313" key="2">
    <source>
        <dbReference type="Proteomes" id="UP001177670"/>
    </source>
</evidence>
<protein>
    <submittedName>
        <fullName evidence="1">Uncharacterized protein</fullName>
    </submittedName>
</protein>
<proteinExistence type="predicted"/>
<accession>A0AA40GC87</accession>
<organism evidence="1 2">
    <name type="scientific">Melipona bicolor</name>
    <dbReference type="NCBI Taxonomy" id="60889"/>
    <lineage>
        <taxon>Eukaryota</taxon>
        <taxon>Metazoa</taxon>
        <taxon>Ecdysozoa</taxon>
        <taxon>Arthropoda</taxon>
        <taxon>Hexapoda</taxon>
        <taxon>Insecta</taxon>
        <taxon>Pterygota</taxon>
        <taxon>Neoptera</taxon>
        <taxon>Endopterygota</taxon>
        <taxon>Hymenoptera</taxon>
        <taxon>Apocrita</taxon>
        <taxon>Aculeata</taxon>
        <taxon>Apoidea</taxon>
        <taxon>Anthophila</taxon>
        <taxon>Apidae</taxon>
        <taxon>Melipona</taxon>
    </lineage>
</organism>
<evidence type="ECO:0000313" key="1">
    <source>
        <dbReference type="EMBL" id="KAK1134951.1"/>
    </source>
</evidence>